<protein>
    <submittedName>
        <fullName evidence="8">Uncharacterized protein LOC107224831 isoform X1</fullName>
    </submittedName>
</protein>
<evidence type="ECO:0000313" key="8">
    <source>
        <dbReference type="RefSeq" id="XP_015520526.1"/>
    </source>
</evidence>
<dbReference type="Pfam" id="PF05485">
    <property type="entry name" value="THAP"/>
    <property type="match status" value="1"/>
</dbReference>
<evidence type="ECO:0000256" key="3">
    <source>
        <dbReference type="ARBA" id="ARBA00022833"/>
    </source>
</evidence>
<dbReference type="InterPro" id="IPR006612">
    <property type="entry name" value="THAP_Znf"/>
</dbReference>
<evidence type="ECO:0000259" key="6">
    <source>
        <dbReference type="PROSITE" id="PS50950"/>
    </source>
</evidence>
<keyword evidence="3" id="KW-0862">Zinc</keyword>
<dbReference type="OrthoDB" id="7656546at2759"/>
<dbReference type="InParanoid" id="A0A6J0BZU2"/>
<dbReference type="KEGG" id="nlo:107224831"/>
<dbReference type="PROSITE" id="PS50950">
    <property type="entry name" value="ZF_THAP"/>
    <property type="match status" value="1"/>
</dbReference>
<evidence type="ECO:0000256" key="1">
    <source>
        <dbReference type="ARBA" id="ARBA00022723"/>
    </source>
</evidence>
<dbReference type="GeneID" id="107224831"/>
<keyword evidence="2 5" id="KW-0863">Zinc-finger</keyword>
<dbReference type="GO" id="GO:0003677">
    <property type="term" value="F:DNA binding"/>
    <property type="evidence" value="ECO:0007669"/>
    <property type="project" value="UniProtKB-UniRule"/>
</dbReference>
<reference evidence="8" key="1">
    <citation type="submission" date="2025-08" db="UniProtKB">
        <authorList>
            <consortium name="RefSeq"/>
        </authorList>
    </citation>
    <scope>IDENTIFICATION</scope>
    <source>
        <tissue evidence="8">Thorax and Abdomen</tissue>
    </source>
</reference>
<keyword evidence="7" id="KW-1185">Reference proteome</keyword>
<name>A0A6J0BZU2_NEOLC</name>
<keyword evidence="4 5" id="KW-0238">DNA-binding</keyword>
<evidence type="ECO:0000256" key="4">
    <source>
        <dbReference type="ARBA" id="ARBA00023125"/>
    </source>
</evidence>
<evidence type="ECO:0000256" key="2">
    <source>
        <dbReference type="ARBA" id="ARBA00022771"/>
    </source>
</evidence>
<proteinExistence type="predicted"/>
<dbReference type="SMART" id="SM00980">
    <property type="entry name" value="THAP"/>
    <property type="match status" value="1"/>
</dbReference>
<organism evidence="8">
    <name type="scientific">Neodiprion lecontei</name>
    <name type="common">Redheaded pine sawfly</name>
    <dbReference type="NCBI Taxonomy" id="441921"/>
    <lineage>
        <taxon>Eukaryota</taxon>
        <taxon>Metazoa</taxon>
        <taxon>Ecdysozoa</taxon>
        <taxon>Arthropoda</taxon>
        <taxon>Hexapoda</taxon>
        <taxon>Insecta</taxon>
        <taxon>Pterygota</taxon>
        <taxon>Neoptera</taxon>
        <taxon>Endopterygota</taxon>
        <taxon>Hymenoptera</taxon>
        <taxon>Tenthredinoidea</taxon>
        <taxon>Diprionidae</taxon>
        <taxon>Diprioninae</taxon>
        <taxon>Neodiprion</taxon>
    </lineage>
</organism>
<dbReference type="GO" id="GO:0008270">
    <property type="term" value="F:zinc ion binding"/>
    <property type="evidence" value="ECO:0007669"/>
    <property type="project" value="UniProtKB-KW"/>
</dbReference>
<sequence length="261" mass="29539">MSSRKWHKKCFVPGCSSNSFDQPLKAFIKLPQGTAVRKQWAEAVGRTGKDVYFNHVSSVYCCGDHFNLEEDAENWLKYRIMGTSIKLKAGVLPRISDTGDKNTSLLDAPCKAEKLDKEYHRLMASESPGHRDSGTIISTKNRDDYNIDIKDEPLSRIVKNEPREPSQEKVLGEALIGDKLELPPVIVKTEPNDISLAKILTVEEHSRSYENVIPKNKTLSHKDIQCNISIRKHMRSKATQVDMNILMCSRGTSPIIFKQKK</sequence>
<dbReference type="AlphaFoldDB" id="A0A6J0BZU2"/>
<gene>
    <name evidence="8" type="primary">LOC107224831</name>
</gene>
<evidence type="ECO:0000313" key="7">
    <source>
        <dbReference type="Proteomes" id="UP000829291"/>
    </source>
</evidence>
<keyword evidence="1" id="KW-0479">Metal-binding</keyword>
<accession>A0A6J0BZU2</accession>
<dbReference type="SUPFAM" id="SSF57716">
    <property type="entry name" value="Glucocorticoid receptor-like (DNA-binding domain)"/>
    <property type="match status" value="1"/>
</dbReference>
<dbReference type="Proteomes" id="UP000829291">
    <property type="component" value="Chromosome 4"/>
</dbReference>
<feature type="domain" description="THAP-type" evidence="6">
    <location>
        <begin position="1"/>
        <end position="96"/>
    </location>
</feature>
<evidence type="ECO:0000256" key="5">
    <source>
        <dbReference type="PROSITE-ProRule" id="PRU00309"/>
    </source>
</evidence>
<dbReference type="RefSeq" id="XP_015520526.1">
    <property type="nucleotide sequence ID" value="XM_015665040.2"/>
</dbReference>